<dbReference type="Proteomes" id="UP000184447">
    <property type="component" value="Unassembled WGS sequence"/>
</dbReference>
<evidence type="ECO:0000313" key="4">
    <source>
        <dbReference type="EMBL" id="SHH91056.1"/>
    </source>
</evidence>
<evidence type="ECO:0000313" key="5">
    <source>
        <dbReference type="Proteomes" id="UP000184447"/>
    </source>
</evidence>
<dbReference type="Pfam" id="PF12895">
    <property type="entry name" value="ANAPC3"/>
    <property type="match status" value="1"/>
</dbReference>
<keyword evidence="1" id="KW-0677">Repeat</keyword>
<dbReference type="PROSITE" id="PS50293">
    <property type="entry name" value="TPR_REGION"/>
    <property type="match status" value="1"/>
</dbReference>
<feature type="repeat" description="TPR" evidence="3">
    <location>
        <begin position="116"/>
        <end position="149"/>
    </location>
</feature>
<dbReference type="SUPFAM" id="SSF48452">
    <property type="entry name" value="TPR-like"/>
    <property type="match status" value="1"/>
</dbReference>
<proteinExistence type="predicted"/>
<keyword evidence="5" id="KW-1185">Reference proteome</keyword>
<dbReference type="PROSITE" id="PS50005">
    <property type="entry name" value="TPR"/>
    <property type="match status" value="3"/>
</dbReference>
<evidence type="ECO:0000256" key="1">
    <source>
        <dbReference type="ARBA" id="ARBA00022737"/>
    </source>
</evidence>
<dbReference type="InterPro" id="IPR050498">
    <property type="entry name" value="Ycf3"/>
</dbReference>
<evidence type="ECO:0000256" key="3">
    <source>
        <dbReference type="PROSITE-ProRule" id="PRU00339"/>
    </source>
</evidence>
<dbReference type="Gene3D" id="1.25.40.10">
    <property type="entry name" value="Tetratricopeptide repeat domain"/>
    <property type="match status" value="2"/>
</dbReference>
<dbReference type="SMART" id="SM00028">
    <property type="entry name" value="TPR"/>
    <property type="match status" value="6"/>
</dbReference>
<dbReference type="PANTHER" id="PTHR44858:SF1">
    <property type="entry name" value="UDP-N-ACETYLGLUCOSAMINE--PEPTIDE N-ACETYLGLUCOSAMINYLTRANSFERASE SPINDLY-RELATED"/>
    <property type="match status" value="1"/>
</dbReference>
<feature type="repeat" description="TPR" evidence="3">
    <location>
        <begin position="184"/>
        <end position="217"/>
    </location>
</feature>
<dbReference type="AlphaFoldDB" id="A0A1M5WTX4"/>
<dbReference type="STRING" id="1121316.SAMN02745207_03132"/>
<organism evidence="4 5">
    <name type="scientific">Clostridium grantii DSM 8605</name>
    <dbReference type="NCBI Taxonomy" id="1121316"/>
    <lineage>
        <taxon>Bacteria</taxon>
        <taxon>Bacillati</taxon>
        <taxon>Bacillota</taxon>
        <taxon>Clostridia</taxon>
        <taxon>Eubacteriales</taxon>
        <taxon>Clostridiaceae</taxon>
        <taxon>Clostridium</taxon>
    </lineage>
</organism>
<dbReference type="InterPro" id="IPR011990">
    <property type="entry name" value="TPR-like_helical_dom_sf"/>
</dbReference>
<dbReference type="InterPro" id="IPR019734">
    <property type="entry name" value="TPR_rpt"/>
</dbReference>
<dbReference type="RefSeq" id="WP_073339446.1">
    <property type="nucleotide sequence ID" value="NZ_FQXM01000020.1"/>
</dbReference>
<dbReference type="OrthoDB" id="1918551at2"/>
<accession>A0A1M5WTX4</accession>
<dbReference type="Pfam" id="PF13181">
    <property type="entry name" value="TPR_8"/>
    <property type="match status" value="2"/>
</dbReference>
<feature type="repeat" description="TPR" evidence="3">
    <location>
        <begin position="82"/>
        <end position="115"/>
    </location>
</feature>
<evidence type="ECO:0000256" key="2">
    <source>
        <dbReference type="ARBA" id="ARBA00022803"/>
    </source>
</evidence>
<keyword evidence="2 3" id="KW-0802">TPR repeat</keyword>
<reference evidence="4 5" key="1">
    <citation type="submission" date="2016-11" db="EMBL/GenBank/DDBJ databases">
        <authorList>
            <person name="Jaros S."/>
            <person name="Januszkiewicz K."/>
            <person name="Wedrychowicz H."/>
        </authorList>
    </citation>
    <scope>NUCLEOTIDE SEQUENCE [LARGE SCALE GENOMIC DNA]</scope>
    <source>
        <strain evidence="4 5">DSM 8605</strain>
    </source>
</reference>
<dbReference type="EMBL" id="FQXM01000020">
    <property type="protein sequence ID" value="SHH91056.1"/>
    <property type="molecule type" value="Genomic_DNA"/>
</dbReference>
<sequence length="232" mass="26845">MENETLNSIKEKKAIKALEEGKILFEKCKIKKAFSKFNEAIKLNPTLSEAYLEKGEAHMGMFESSEAEECLLKYIELAGENERVYKALIEVYDQKSDFELAVDYCDKLTNLKPNDWEIFYLKADLLILVGDYETALDVFNKCIELNPKFYKAICGKALCLYTLDNDDEAIKTYEHAIEVDKSESHAYMELGLIYRDMGVIVKALKYLKKAYDLSPDDELYKSQYIITKDCYN</sequence>
<protein>
    <submittedName>
        <fullName evidence="4">TPR repeat-containing protein</fullName>
    </submittedName>
</protein>
<name>A0A1M5WTX4_9CLOT</name>
<dbReference type="PANTHER" id="PTHR44858">
    <property type="entry name" value="TETRATRICOPEPTIDE REPEAT PROTEIN 6"/>
    <property type="match status" value="1"/>
</dbReference>
<gene>
    <name evidence="4" type="ORF">SAMN02745207_03132</name>
</gene>